<evidence type="ECO:0000313" key="1">
    <source>
        <dbReference type="EMBL" id="KAA6388029.1"/>
    </source>
</evidence>
<dbReference type="Proteomes" id="UP000324800">
    <property type="component" value="Unassembled WGS sequence"/>
</dbReference>
<dbReference type="EMBL" id="SNRW01004145">
    <property type="protein sequence ID" value="KAA6388029.1"/>
    <property type="molecule type" value="Genomic_DNA"/>
</dbReference>
<protein>
    <submittedName>
        <fullName evidence="1">Uncharacterized protein</fullName>
    </submittedName>
</protein>
<organism evidence="1 2">
    <name type="scientific">Streblomastix strix</name>
    <dbReference type="NCBI Taxonomy" id="222440"/>
    <lineage>
        <taxon>Eukaryota</taxon>
        <taxon>Metamonada</taxon>
        <taxon>Preaxostyla</taxon>
        <taxon>Oxymonadida</taxon>
        <taxon>Streblomastigidae</taxon>
        <taxon>Streblomastix</taxon>
    </lineage>
</organism>
<evidence type="ECO:0000313" key="2">
    <source>
        <dbReference type="Proteomes" id="UP000324800"/>
    </source>
</evidence>
<reference evidence="1 2" key="1">
    <citation type="submission" date="2019-03" db="EMBL/GenBank/DDBJ databases">
        <title>Single cell metagenomics reveals metabolic interactions within the superorganism composed of flagellate Streblomastix strix and complex community of Bacteroidetes bacteria on its surface.</title>
        <authorList>
            <person name="Treitli S.C."/>
            <person name="Kolisko M."/>
            <person name="Husnik F."/>
            <person name="Keeling P."/>
            <person name="Hampl V."/>
        </authorList>
    </citation>
    <scope>NUCLEOTIDE SEQUENCE [LARGE SCALE GENOMIC DNA]</scope>
    <source>
        <strain evidence="1">ST1C</strain>
    </source>
</reference>
<accession>A0A5J4W0J3</accession>
<comment type="caution">
    <text evidence="1">The sequence shown here is derived from an EMBL/GenBank/DDBJ whole genome shotgun (WGS) entry which is preliminary data.</text>
</comment>
<sequence>MESCSKLDSSSQINFQATRRDEYSIGKNPLSWSSEQQGGCLLPTSLERKLYDQIRNTSVNNGITVVLLSTRLHRDINLDTMQQVLLHIKESKSRGEKRGLQQQLDK</sequence>
<proteinExistence type="predicted"/>
<dbReference type="AlphaFoldDB" id="A0A5J4W0J3"/>
<gene>
    <name evidence="1" type="ORF">EZS28_016443</name>
</gene>
<name>A0A5J4W0J3_9EUKA</name>